<dbReference type="SUPFAM" id="SSF51395">
    <property type="entry name" value="FMN-linked oxidoreductases"/>
    <property type="match status" value="1"/>
</dbReference>
<evidence type="ECO:0000256" key="1">
    <source>
        <dbReference type="ARBA" id="ARBA00001917"/>
    </source>
</evidence>
<dbReference type="Pfam" id="PF01207">
    <property type="entry name" value="Dus"/>
    <property type="match status" value="1"/>
</dbReference>
<dbReference type="EC" id="1.3.1.88" evidence="10"/>
<dbReference type="InterPro" id="IPR018517">
    <property type="entry name" value="tRNA_hU_synthase_CS"/>
</dbReference>
<comment type="cofactor">
    <cofactor evidence="1">
        <name>FMN</name>
        <dbReference type="ChEBI" id="CHEBI:58210"/>
    </cofactor>
</comment>
<evidence type="ECO:0000256" key="10">
    <source>
        <dbReference type="ARBA" id="ARBA00038890"/>
    </source>
</evidence>
<proteinExistence type="inferred from homology"/>
<comment type="catalytic activity">
    <reaction evidence="15">
        <text>5,6-dihydrouridine(16) in tRNA + NAD(+) = uridine(16) in tRNA + NADH + H(+)</text>
        <dbReference type="Rhea" id="RHEA:53380"/>
        <dbReference type="Rhea" id="RHEA-COMP:13543"/>
        <dbReference type="Rhea" id="RHEA-COMP:13544"/>
        <dbReference type="ChEBI" id="CHEBI:15378"/>
        <dbReference type="ChEBI" id="CHEBI:57540"/>
        <dbReference type="ChEBI" id="CHEBI:57945"/>
        <dbReference type="ChEBI" id="CHEBI:65315"/>
        <dbReference type="ChEBI" id="CHEBI:74443"/>
        <dbReference type="EC" id="1.3.1.88"/>
    </reaction>
    <physiologicalReaction direction="right-to-left" evidence="15">
        <dbReference type="Rhea" id="RHEA:53382"/>
    </physiologicalReaction>
</comment>
<comment type="catalytic activity">
    <reaction evidence="16">
        <text>a 5,6-dihydrouridine in mRNA + NADP(+) = a uridine in mRNA + NADPH + H(+)</text>
        <dbReference type="Rhea" id="RHEA:69855"/>
        <dbReference type="Rhea" id="RHEA-COMP:14658"/>
        <dbReference type="Rhea" id="RHEA-COMP:17789"/>
        <dbReference type="ChEBI" id="CHEBI:15378"/>
        <dbReference type="ChEBI" id="CHEBI:57783"/>
        <dbReference type="ChEBI" id="CHEBI:58349"/>
        <dbReference type="ChEBI" id="CHEBI:65315"/>
        <dbReference type="ChEBI" id="CHEBI:74443"/>
    </reaction>
    <physiologicalReaction direction="right-to-left" evidence="16">
        <dbReference type="Rhea" id="RHEA:69857"/>
    </physiologicalReaction>
</comment>
<dbReference type="PROSITE" id="PS01136">
    <property type="entry name" value="UPF0034"/>
    <property type="match status" value="1"/>
</dbReference>
<keyword evidence="7" id="KW-0560">Oxidoreductase</keyword>
<name>A0A317T1Y2_9PEZI</name>
<keyword evidence="2" id="KW-0285">Flavoprotein</keyword>
<evidence type="ECO:0000256" key="16">
    <source>
        <dbReference type="ARBA" id="ARBA00049447"/>
    </source>
</evidence>
<comment type="catalytic activity">
    <reaction evidence="12">
        <text>5,6-dihydrouridine(17) in tRNA + NAD(+) = uridine(17) in tRNA + NADH + H(+)</text>
        <dbReference type="Rhea" id="RHEA:53372"/>
        <dbReference type="Rhea" id="RHEA-COMP:13541"/>
        <dbReference type="Rhea" id="RHEA-COMP:13542"/>
        <dbReference type="ChEBI" id="CHEBI:15378"/>
        <dbReference type="ChEBI" id="CHEBI:57540"/>
        <dbReference type="ChEBI" id="CHEBI:57945"/>
        <dbReference type="ChEBI" id="CHEBI:65315"/>
        <dbReference type="ChEBI" id="CHEBI:74443"/>
        <dbReference type="EC" id="1.3.1.88"/>
    </reaction>
    <physiologicalReaction direction="right-to-left" evidence="12">
        <dbReference type="Rhea" id="RHEA:53374"/>
    </physiologicalReaction>
</comment>
<comment type="catalytic activity">
    <reaction evidence="17">
        <text>5,6-dihydrouridine(17) in tRNA + NADP(+) = uridine(17) in tRNA + NADPH + H(+)</text>
        <dbReference type="Rhea" id="RHEA:53368"/>
        <dbReference type="Rhea" id="RHEA-COMP:13541"/>
        <dbReference type="Rhea" id="RHEA-COMP:13542"/>
        <dbReference type="ChEBI" id="CHEBI:15378"/>
        <dbReference type="ChEBI" id="CHEBI:57783"/>
        <dbReference type="ChEBI" id="CHEBI:58349"/>
        <dbReference type="ChEBI" id="CHEBI:65315"/>
        <dbReference type="ChEBI" id="CHEBI:74443"/>
        <dbReference type="EC" id="1.3.1.88"/>
    </reaction>
    <physiologicalReaction direction="right-to-left" evidence="17">
        <dbReference type="Rhea" id="RHEA:53370"/>
    </physiologicalReaction>
</comment>
<comment type="catalytic activity">
    <reaction evidence="14">
        <text>a 5,6-dihydrouridine in mRNA + NAD(+) = a uridine in mRNA + NADH + H(+)</text>
        <dbReference type="Rhea" id="RHEA:69851"/>
        <dbReference type="Rhea" id="RHEA-COMP:14658"/>
        <dbReference type="Rhea" id="RHEA-COMP:17789"/>
        <dbReference type="ChEBI" id="CHEBI:15378"/>
        <dbReference type="ChEBI" id="CHEBI:57540"/>
        <dbReference type="ChEBI" id="CHEBI:57945"/>
        <dbReference type="ChEBI" id="CHEBI:65315"/>
        <dbReference type="ChEBI" id="CHEBI:74443"/>
    </reaction>
    <physiologicalReaction direction="right-to-left" evidence="14">
        <dbReference type="Rhea" id="RHEA:69853"/>
    </physiologicalReaction>
</comment>
<evidence type="ECO:0000256" key="18">
    <source>
        <dbReference type="SAM" id="MobiDB-lite"/>
    </source>
</evidence>
<dbReference type="GO" id="GO:0006397">
    <property type="term" value="P:mRNA processing"/>
    <property type="evidence" value="ECO:0007669"/>
    <property type="project" value="UniProtKB-KW"/>
</dbReference>
<keyword evidence="21" id="KW-1185">Reference proteome</keyword>
<keyword evidence="3" id="KW-0288">FMN</keyword>
<accession>A0A317T1Y2</accession>
<dbReference type="PANTHER" id="PTHR11082:SF5">
    <property type="entry name" value="TRNA-DIHYDROURIDINE(16_17) SYNTHASE [NAD(P)(+)]-LIKE"/>
    <property type="match status" value="1"/>
</dbReference>
<dbReference type="InterPro" id="IPR013785">
    <property type="entry name" value="Aldolase_TIM"/>
</dbReference>
<comment type="caution">
    <text evidence="20">The sequence shown here is derived from an EMBL/GenBank/DDBJ whole genome shotgun (WGS) entry which is preliminary data.</text>
</comment>
<comment type="similarity">
    <text evidence="9">Belongs to the Dus family. Dus1 subfamily.</text>
</comment>
<evidence type="ECO:0000256" key="6">
    <source>
        <dbReference type="ARBA" id="ARBA00022857"/>
    </source>
</evidence>
<keyword evidence="8" id="KW-0520">NAD</keyword>
<evidence type="ECO:0000313" key="20">
    <source>
        <dbReference type="EMBL" id="PWW80150.1"/>
    </source>
</evidence>
<keyword evidence="6" id="KW-0521">NADP</keyword>
<evidence type="ECO:0000256" key="13">
    <source>
        <dbReference type="ARBA" id="ARBA00047652"/>
    </source>
</evidence>
<feature type="domain" description="DUS-like FMN-binding" evidence="19">
    <location>
        <begin position="39"/>
        <end position="348"/>
    </location>
</feature>
<comment type="catalytic activity">
    <reaction evidence="13">
        <text>5,6-dihydrouridine(16) in tRNA + NADP(+) = uridine(16) in tRNA + NADPH + H(+)</text>
        <dbReference type="Rhea" id="RHEA:53376"/>
        <dbReference type="Rhea" id="RHEA-COMP:13543"/>
        <dbReference type="Rhea" id="RHEA-COMP:13544"/>
        <dbReference type="ChEBI" id="CHEBI:15378"/>
        <dbReference type="ChEBI" id="CHEBI:57783"/>
        <dbReference type="ChEBI" id="CHEBI:58349"/>
        <dbReference type="ChEBI" id="CHEBI:65315"/>
        <dbReference type="ChEBI" id="CHEBI:74443"/>
        <dbReference type="EC" id="1.3.1.88"/>
    </reaction>
    <physiologicalReaction direction="right-to-left" evidence="13">
        <dbReference type="Rhea" id="RHEA:53378"/>
    </physiologicalReaction>
</comment>
<dbReference type="Gene3D" id="3.20.20.70">
    <property type="entry name" value="Aldolase class I"/>
    <property type="match status" value="1"/>
</dbReference>
<keyword evidence="5" id="KW-0819">tRNA processing</keyword>
<evidence type="ECO:0000256" key="12">
    <source>
        <dbReference type="ARBA" id="ARBA00047287"/>
    </source>
</evidence>
<organism evidence="20 21">
    <name type="scientific">Tuber magnatum</name>
    <name type="common">white Piedmont truffle</name>
    <dbReference type="NCBI Taxonomy" id="42249"/>
    <lineage>
        <taxon>Eukaryota</taxon>
        <taxon>Fungi</taxon>
        <taxon>Dikarya</taxon>
        <taxon>Ascomycota</taxon>
        <taxon>Pezizomycotina</taxon>
        <taxon>Pezizomycetes</taxon>
        <taxon>Pezizales</taxon>
        <taxon>Tuberaceae</taxon>
        <taxon>Tuber</taxon>
    </lineage>
</organism>
<dbReference type="GO" id="GO:0017150">
    <property type="term" value="F:tRNA dihydrouridine synthase activity"/>
    <property type="evidence" value="ECO:0007669"/>
    <property type="project" value="InterPro"/>
</dbReference>
<evidence type="ECO:0000256" key="8">
    <source>
        <dbReference type="ARBA" id="ARBA00023027"/>
    </source>
</evidence>
<comment type="function">
    <text evidence="11">Catalyzes the synthesis of dihydrouridine, a modified base found in the D-loop of most tRNAs. Specifically modifies U47 in cytoplasmic tRNAs. Catalyzes the synthesis of dihydrouridine in some mRNAs, thereby affecting their translation.</text>
</comment>
<dbReference type="GO" id="GO:0050660">
    <property type="term" value="F:flavin adenine dinucleotide binding"/>
    <property type="evidence" value="ECO:0007669"/>
    <property type="project" value="InterPro"/>
</dbReference>
<gene>
    <name evidence="20" type="ORF">C7212DRAFT_159962</name>
</gene>
<dbReference type="Proteomes" id="UP000246991">
    <property type="component" value="Unassembled WGS sequence"/>
</dbReference>
<evidence type="ECO:0000313" key="21">
    <source>
        <dbReference type="Proteomes" id="UP000246991"/>
    </source>
</evidence>
<feature type="region of interest" description="Disordered" evidence="18">
    <location>
        <begin position="1"/>
        <end position="25"/>
    </location>
</feature>
<dbReference type="STRING" id="42249.A0A317T1Y2"/>
<reference evidence="20 21" key="1">
    <citation type="submission" date="2018-03" db="EMBL/GenBank/DDBJ databases">
        <title>Genomes of Pezizomycetes fungi and the evolution of truffles.</title>
        <authorList>
            <person name="Murat C."/>
            <person name="Payen T."/>
            <person name="Noel B."/>
            <person name="Kuo A."/>
            <person name="Martin F.M."/>
        </authorList>
    </citation>
    <scope>NUCLEOTIDE SEQUENCE [LARGE SCALE GENOMIC DNA]</scope>
    <source>
        <strain evidence="20">091103-1</strain>
    </source>
</reference>
<evidence type="ECO:0000256" key="5">
    <source>
        <dbReference type="ARBA" id="ARBA00022694"/>
    </source>
</evidence>
<evidence type="ECO:0000256" key="4">
    <source>
        <dbReference type="ARBA" id="ARBA00022664"/>
    </source>
</evidence>
<sequence>MSVNPTITPPIASDVPPKTRPKPTGRDFYYSLGSPKTIVAPMVEQSELAWRLLSRRHSPSNTLCYTPMFHSRLFATTPIYRSQSFYPPLDGSNPDRPLFVQFCSNTPEDLFSAAQHVAPHCDGVDLNLGCPQGIARKGKYGAFLQEDWGLIHSLVSKLHNDLEVPVTAKIRILETRERSLEYARMVIGAGAQILTVHGRTRDQKGHNTGMADWGVIRYIRDNLPREVVLFANGNILWHEDVQRCLDATGADGVMSAEGNLYNPAIFRSDEDWEKRFPRMDTIGREYLNIVQKEVLPGLEEKGQKLLLQDPSITAIKPHLFKLWHALLPKHTNVRALLAKSSARASKSGDVLEAYETCLMEVEKIIKAELSQNPEPVDENGRWVGPDSPFEEGAEGTIVEIDGIKFNRLVPWYRCQPYHRPLPEEAVKKGALKVRKGAQNQEVGDRKKQKLDTAADARLATEGLEQSIEGERDVVKGSEVSGTGTGTEGEVCGQLRD</sequence>
<evidence type="ECO:0000256" key="15">
    <source>
        <dbReference type="ARBA" id="ARBA00048934"/>
    </source>
</evidence>
<dbReference type="PANTHER" id="PTHR11082">
    <property type="entry name" value="TRNA-DIHYDROURIDINE SYNTHASE"/>
    <property type="match status" value="1"/>
</dbReference>
<evidence type="ECO:0000256" key="3">
    <source>
        <dbReference type="ARBA" id="ARBA00022643"/>
    </source>
</evidence>
<dbReference type="EMBL" id="PYWC01000004">
    <property type="protein sequence ID" value="PWW80150.1"/>
    <property type="molecule type" value="Genomic_DNA"/>
</dbReference>
<keyword evidence="4" id="KW-0507">mRNA processing</keyword>
<feature type="region of interest" description="Disordered" evidence="18">
    <location>
        <begin position="466"/>
        <end position="496"/>
    </location>
</feature>
<evidence type="ECO:0000256" key="2">
    <source>
        <dbReference type="ARBA" id="ARBA00022630"/>
    </source>
</evidence>
<evidence type="ECO:0000256" key="14">
    <source>
        <dbReference type="ARBA" id="ARBA00048342"/>
    </source>
</evidence>
<dbReference type="OrthoDB" id="272303at2759"/>
<evidence type="ECO:0000256" key="7">
    <source>
        <dbReference type="ARBA" id="ARBA00023002"/>
    </source>
</evidence>
<evidence type="ECO:0000259" key="19">
    <source>
        <dbReference type="Pfam" id="PF01207"/>
    </source>
</evidence>
<dbReference type="CDD" id="cd02801">
    <property type="entry name" value="DUS_like_FMN"/>
    <property type="match status" value="1"/>
</dbReference>
<evidence type="ECO:0000256" key="17">
    <source>
        <dbReference type="ARBA" id="ARBA00049467"/>
    </source>
</evidence>
<dbReference type="AlphaFoldDB" id="A0A317T1Y2"/>
<evidence type="ECO:0000256" key="9">
    <source>
        <dbReference type="ARBA" id="ARBA00038313"/>
    </source>
</evidence>
<evidence type="ECO:0000256" key="11">
    <source>
        <dbReference type="ARBA" id="ARBA00045934"/>
    </source>
</evidence>
<dbReference type="InterPro" id="IPR035587">
    <property type="entry name" value="DUS-like_FMN-bd"/>
</dbReference>
<protein>
    <recommendedName>
        <fullName evidence="10">tRNA-dihydrouridine(16/17) synthase [NAD(P)(+)]</fullName>
        <ecNumber evidence="10">1.3.1.88</ecNumber>
    </recommendedName>
</protein>